<keyword evidence="3" id="KW-1185">Reference proteome</keyword>
<evidence type="ECO:0000313" key="3">
    <source>
        <dbReference type="Proteomes" id="UP000008207"/>
    </source>
</evidence>
<sequence>MLTTIEILPEQAEALDQIAAREHTSRDALVRTLIADFVAQHAPKPDIQSFFGIWRERGVDGLEYQERLRAEW</sequence>
<dbReference type="EMBL" id="CP001353">
    <property type="protein sequence ID" value="ACL63303.1"/>
    <property type="molecule type" value="Genomic_DNA"/>
</dbReference>
<keyword evidence="2" id="KW-0614">Plasmid</keyword>
<dbReference type="HOGENOM" id="CLU_182089_2_0_5"/>
<dbReference type="GO" id="GO:0003677">
    <property type="term" value="F:DNA binding"/>
    <property type="evidence" value="ECO:0007669"/>
    <property type="project" value="UniProtKB-KW"/>
</dbReference>
<keyword evidence="2" id="KW-0238">DNA-binding</keyword>
<dbReference type="Pfam" id="PF01402">
    <property type="entry name" value="RHH_1"/>
    <property type="match status" value="1"/>
</dbReference>
<gene>
    <name evidence="2" type="ordered locus">Mnod_7710</name>
</gene>
<dbReference type="AlphaFoldDB" id="B8IY13"/>
<proteinExistence type="predicted"/>
<accession>B8IY13</accession>
<dbReference type="RefSeq" id="WP_015926860.1">
    <property type="nucleotide sequence ID" value="NC_011895.1"/>
</dbReference>
<name>B8IY13_METNO</name>
<dbReference type="Proteomes" id="UP000008207">
    <property type="component" value="Plasmid pMNOD04"/>
</dbReference>
<organism evidence="2 3">
    <name type="scientific">Methylobacterium nodulans (strain LMG 21967 / CNCM I-2342 / ORS 2060)</name>
    <dbReference type="NCBI Taxonomy" id="460265"/>
    <lineage>
        <taxon>Bacteria</taxon>
        <taxon>Pseudomonadati</taxon>
        <taxon>Pseudomonadota</taxon>
        <taxon>Alphaproteobacteria</taxon>
        <taxon>Hyphomicrobiales</taxon>
        <taxon>Methylobacteriaceae</taxon>
        <taxon>Methylobacterium</taxon>
    </lineage>
</organism>
<protein>
    <submittedName>
        <fullName evidence="2">CopG domain protein DNA-binding domain protein</fullName>
    </submittedName>
</protein>
<dbReference type="KEGG" id="mno:Mnod_7710"/>
<evidence type="ECO:0000259" key="1">
    <source>
        <dbReference type="Pfam" id="PF01402"/>
    </source>
</evidence>
<geneLocation type="plasmid" evidence="2 3">
    <name>pMNOD04</name>
</geneLocation>
<dbReference type="InterPro" id="IPR002145">
    <property type="entry name" value="CopG"/>
</dbReference>
<reference evidence="3" key="1">
    <citation type="submission" date="2009-01" db="EMBL/GenBank/DDBJ databases">
        <title>Complete sequence of plasmid 4 of Methylobacterium nodulans ORS 2060.</title>
        <authorList>
            <consortium name="US DOE Joint Genome Institute"/>
            <person name="Lucas S."/>
            <person name="Copeland A."/>
            <person name="Lapidus A."/>
            <person name="Glavina del Rio T."/>
            <person name="Dalin E."/>
            <person name="Tice H."/>
            <person name="Bruce D."/>
            <person name="Goodwin L."/>
            <person name="Pitluck S."/>
            <person name="Sims D."/>
            <person name="Brettin T."/>
            <person name="Detter J.C."/>
            <person name="Han C."/>
            <person name="Larimer F."/>
            <person name="Land M."/>
            <person name="Hauser L."/>
            <person name="Kyrpides N."/>
            <person name="Ivanova N."/>
            <person name="Marx C.J."/>
            <person name="Richardson P."/>
        </authorList>
    </citation>
    <scope>NUCLEOTIDE SEQUENCE [LARGE SCALE GENOMIC DNA]</scope>
    <source>
        <strain evidence="3">LMG 21967 / CNCM I-2342 / ORS 2060</strain>
        <plasmid evidence="3">Plasmid pMNOD04</plasmid>
    </source>
</reference>
<dbReference type="GO" id="GO:0006355">
    <property type="term" value="P:regulation of DNA-templated transcription"/>
    <property type="evidence" value="ECO:0007669"/>
    <property type="project" value="InterPro"/>
</dbReference>
<evidence type="ECO:0000313" key="2">
    <source>
        <dbReference type="EMBL" id="ACL63303.1"/>
    </source>
</evidence>
<dbReference type="OrthoDB" id="9806368at2"/>
<feature type="domain" description="Ribbon-helix-helix protein CopG" evidence="1">
    <location>
        <begin position="2"/>
        <end position="40"/>
    </location>
</feature>